<dbReference type="SUPFAM" id="SSF50156">
    <property type="entry name" value="PDZ domain-like"/>
    <property type="match status" value="2"/>
</dbReference>
<dbReference type="PROSITE" id="PS50106">
    <property type="entry name" value="PDZ"/>
    <property type="match status" value="1"/>
</dbReference>
<dbReference type="Proteomes" id="UP001597101">
    <property type="component" value="Unassembled WGS sequence"/>
</dbReference>
<dbReference type="Gene3D" id="2.30.42.10">
    <property type="match status" value="2"/>
</dbReference>
<proteinExistence type="inferred from homology"/>
<sequence>MKFTLRLFSFIVIATAAAGSVLASAQSTKLVPQSAEQIRFSYAPLVKKIAPAVVNVYAARQVRQRRSPFAGDPFFEQFFGRSFGQPRQRTERSLGSGVIVGGNGLVVTNNHVIEGADEVKIALSDGREFAADIVLIDKRSDLAVLRVQEPEDFPTVPLGNPDELEVGDLVLAIGNPFGVGQTVTSGIVSALARSQGGVDDFGFFIQTDASINPGNSGGALVNMQGELIGINTSIFTRSGGSNGIGFAVPSDMVRVVLESVNLGSSTLLRPWVGADFQAVTPDISESLGMDRPRGALVAGVAKGGPAEAAGMRLGDIVLELDGNPVEHINALGYRLATAGLDRTVDVKVLSQDQEKTLQIRLQVAPEDPPRDLLKLTGRSPFAGAEIANISPRVASELEMRASLTGVVIMNVERGSPAQRIGLRPKDILLEVNEERVSNTRQMQKLSQARFRAWKFTIDRDGRQFTRVLR</sequence>
<evidence type="ECO:0000313" key="9">
    <source>
        <dbReference type="EMBL" id="MFD0917872.1"/>
    </source>
</evidence>
<feature type="chain" id="PRO_5046518672" evidence="7">
    <location>
        <begin position="26"/>
        <end position="469"/>
    </location>
</feature>
<dbReference type="InterPro" id="IPR009003">
    <property type="entry name" value="Peptidase_S1_PA"/>
</dbReference>
<keyword evidence="2" id="KW-0645">Protease</keyword>
<accession>A0ABW3FJP1</accession>
<gene>
    <name evidence="9" type="ORF">ACFQ14_15815</name>
</gene>
<evidence type="ECO:0000256" key="6">
    <source>
        <dbReference type="ARBA" id="ARBA00022825"/>
    </source>
</evidence>
<keyword evidence="3 7" id="KW-0732">Signal</keyword>
<dbReference type="PANTHER" id="PTHR22939">
    <property type="entry name" value="SERINE PROTEASE FAMILY S1C HTRA-RELATED"/>
    <property type="match status" value="1"/>
</dbReference>
<name>A0ABW3FJP1_9HYPH</name>
<dbReference type="Gene3D" id="2.40.10.120">
    <property type="match status" value="1"/>
</dbReference>
<dbReference type="PANTHER" id="PTHR22939:SF129">
    <property type="entry name" value="SERINE PROTEASE HTRA2, MITOCHONDRIAL"/>
    <property type="match status" value="1"/>
</dbReference>
<dbReference type="Pfam" id="PF13365">
    <property type="entry name" value="Trypsin_2"/>
    <property type="match status" value="1"/>
</dbReference>
<evidence type="ECO:0000313" key="10">
    <source>
        <dbReference type="Proteomes" id="UP001597101"/>
    </source>
</evidence>
<protein>
    <submittedName>
        <fullName evidence="9">DegQ family serine endoprotease</fullName>
    </submittedName>
</protein>
<dbReference type="InterPro" id="IPR011782">
    <property type="entry name" value="Pept_S1C_Do"/>
</dbReference>
<evidence type="ECO:0000256" key="2">
    <source>
        <dbReference type="ARBA" id="ARBA00022670"/>
    </source>
</evidence>
<reference evidence="10" key="1">
    <citation type="journal article" date="2019" name="Int. J. Syst. Evol. Microbiol.">
        <title>The Global Catalogue of Microorganisms (GCM) 10K type strain sequencing project: providing services to taxonomists for standard genome sequencing and annotation.</title>
        <authorList>
            <consortium name="The Broad Institute Genomics Platform"/>
            <consortium name="The Broad Institute Genome Sequencing Center for Infectious Disease"/>
            <person name="Wu L."/>
            <person name="Ma J."/>
        </authorList>
    </citation>
    <scope>NUCLEOTIDE SEQUENCE [LARGE SCALE GENOMIC DNA]</scope>
    <source>
        <strain evidence="10">CCUG 60023</strain>
    </source>
</reference>
<dbReference type="EMBL" id="JBHTJV010000026">
    <property type="protein sequence ID" value="MFD0917872.1"/>
    <property type="molecule type" value="Genomic_DNA"/>
</dbReference>
<dbReference type="RefSeq" id="WP_377213730.1">
    <property type="nucleotide sequence ID" value="NZ_JBHTJV010000026.1"/>
</dbReference>
<evidence type="ECO:0000259" key="8">
    <source>
        <dbReference type="PROSITE" id="PS50106"/>
    </source>
</evidence>
<dbReference type="InterPro" id="IPR036034">
    <property type="entry name" value="PDZ_sf"/>
</dbReference>
<keyword evidence="4" id="KW-0677">Repeat</keyword>
<dbReference type="Pfam" id="PF00595">
    <property type="entry name" value="PDZ"/>
    <property type="match status" value="1"/>
</dbReference>
<evidence type="ECO:0000256" key="7">
    <source>
        <dbReference type="SAM" id="SignalP"/>
    </source>
</evidence>
<evidence type="ECO:0000256" key="4">
    <source>
        <dbReference type="ARBA" id="ARBA00022737"/>
    </source>
</evidence>
<feature type="signal peptide" evidence="7">
    <location>
        <begin position="1"/>
        <end position="25"/>
    </location>
</feature>
<organism evidence="9 10">
    <name type="scientific">Pseudahrensia aquimaris</name>
    <dbReference type="NCBI Taxonomy" id="744461"/>
    <lineage>
        <taxon>Bacteria</taxon>
        <taxon>Pseudomonadati</taxon>
        <taxon>Pseudomonadota</taxon>
        <taxon>Alphaproteobacteria</taxon>
        <taxon>Hyphomicrobiales</taxon>
        <taxon>Ahrensiaceae</taxon>
        <taxon>Pseudahrensia</taxon>
    </lineage>
</organism>
<keyword evidence="10" id="KW-1185">Reference proteome</keyword>
<keyword evidence="6" id="KW-0720">Serine protease</keyword>
<dbReference type="SUPFAM" id="SSF50494">
    <property type="entry name" value="Trypsin-like serine proteases"/>
    <property type="match status" value="1"/>
</dbReference>
<evidence type="ECO:0000256" key="5">
    <source>
        <dbReference type="ARBA" id="ARBA00022801"/>
    </source>
</evidence>
<dbReference type="PRINTS" id="PR00834">
    <property type="entry name" value="PROTEASES2C"/>
</dbReference>
<keyword evidence="5" id="KW-0378">Hydrolase</keyword>
<dbReference type="InterPro" id="IPR001940">
    <property type="entry name" value="Peptidase_S1C"/>
</dbReference>
<evidence type="ECO:0000256" key="3">
    <source>
        <dbReference type="ARBA" id="ARBA00022729"/>
    </source>
</evidence>
<comment type="caution">
    <text evidence="9">The sequence shown here is derived from an EMBL/GenBank/DDBJ whole genome shotgun (WGS) entry which is preliminary data.</text>
</comment>
<comment type="similarity">
    <text evidence="1">Belongs to the peptidase S1C family.</text>
</comment>
<dbReference type="Pfam" id="PF13180">
    <property type="entry name" value="PDZ_2"/>
    <property type="match status" value="1"/>
</dbReference>
<feature type="domain" description="PDZ" evidence="8">
    <location>
        <begin position="254"/>
        <end position="355"/>
    </location>
</feature>
<dbReference type="NCBIfam" id="TIGR02037">
    <property type="entry name" value="degP_htrA_DO"/>
    <property type="match status" value="1"/>
</dbReference>
<dbReference type="InterPro" id="IPR001478">
    <property type="entry name" value="PDZ"/>
</dbReference>
<dbReference type="SMART" id="SM00228">
    <property type="entry name" value="PDZ"/>
    <property type="match status" value="2"/>
</dbReference>
<evidence type="ECO:0000256" key="1">
    <source>
        <dbReference type="ARBA" id="ARBA00010541"/>
    </source>
</evidence>